<sequence>MASMIDFIEFNLFLLVRGLIKSGSFTTSRRLSRQQAYCGKRFFFIVQQERDFFSMAREGSL</sequence>
<proteinExistence type="predicted"/>
<dbReference type="EMBL" id="FNHB01000001">
    <property type="protein sequence ID" value="SDL85198.1"/>
    <property type="molecule type" value="Genomic_DNA"/>
</dbReference>
<gene>
    <name evidence="1" type="ORF">SAMN04488502_101996</name>
</gene>
<dbReference type="Proteomes" id="UP000214880">
    <property type="component" value="Unassembled WGS sequence"/>
</dbReference>
<accession>A0A1G9NF59</accession>
<evidence type="ECO:0000313" key="2">
    <source>
        <dbReference type="Proteomes" id="UP000214880"/>
    </source>
</evidence>
<protein>
    <submittedName>
        <fullName evidence="1">Uncharacterized protein</fullName>
    </submittedName>
</protein>
<evidence type="ECO:0000313" key="1">
    <source>
        <dbReference type="EMBL" id="SDL85198.1"/>
    </source>
</evidence>
<reference evidence="1 2" key="1">
    <citation type="submission" date="2016-10" db="EMBL/GenBank/DDBJ databases">
        <authorList>
            <person name="de Groot N.N."/>
        </authorList>
    </citation>
    <scope>NUCLEOTIDE SEQUENCE [LARGE SCALE GENOMIC DNA]</scope>
    <source>
        <strain evidence="1 2">DSM 1736</strain>
    </source>
</reference>
<dbReference type="AlphaFoldDB" id="A0A1G9NF59"/>
<name>A0A1G9NF59_9FIRM</name>
<keyword evidence="2" id="KW-1185">Reference proteome</keyword>
<organism evidence="1 2">
    <name type="scientific">Dendrosporobacter quercicolus</name>
    <dbReference type="NCBI Taxonomy" id="146817"/>
    <lineage>
        <taxon>Bacteria</taxon>
        <taxon>Bacillati</taxon>
        <taxon>Bacillota</taxon>
        <taxon>Negativicutes</taxon>
        <taxon>Selenomonadales</taxon>
        <taxon>Sporomusaceae</taxon>
        <taxon>Dendrosporobacter</taxon>
    </lineage>
</organism>